<feature type="signal peptide" evidence="5">
    <location>
        <begin position="1"/>
        <end position="19"/>
    </location>
</feature>
<comment type="subcellular location">
    <subcellularLocation>
        <location evidence="1">Membrane</location>
        <topology evidence="1">Single-pass membrane protein</topology>
    </subcellularLocation>
</comment>
<evidence type="ECO:0000256" key="4">
    <source>
        <dbReference type="SAM" id="Phobius"/>
    </source>
</evidence>
<keyword evidence="4" id="KW-1133">Transmembrane helix</keyword>
<dbReference type="EMBL" id="JAWQEG010001019">
    <property type="protein sequence ID" value="KAK3883116.1"/>
    <property type="molecule type" value="Genomic_DNA"/>
</dbReference>
<dbReference type="InterPro" id="IPR007110">
    <property type="entry name" value="Ig-like_dom"/>
</dbReference>
<dbReference type="InterPro" id="IPR003599">
    <property type="entry name" value="Ig_sub"/>
</dbReference>
<name>A0AAE1KRB8_PETCI</name>
<feature type="domain" description="Ig-like" evidence="6">
    <location>
        <begin position="20"/>
        <end position="122"/>
    </location>
</feature>
<keyword evidence="4" id="KW-0812">Transmembrane</keyword>
<evidence type="ECO:0000259" key="6">
    <source>
        <dbReference type="PROSITE" id="PS50835"/>
    </source>
</evidence>
<feature type="transmembrane region" description="Helical" evidence="4">
    <location>
        <begin position="264"/>
        <end position="281"/>
    </location>
</feature>
<dbReference type="InterPro" id="IPR036179">
    <property type="entry name" value="Ig-like_dom_sf"/>
</dbReference>
<dbReference type="InterPro" id="IPR013162">
    <property type="entry name" value="CD80_C2-set"/>
</dbReference>
<protein>
    <recommendedName>
        <fullName evidence="6">Ig-like domain-containing protein</fullName>
    </recommendedName>
</protein>
<dbReference type="Pfam" id="PF08205">
    <property type="entry name" value="C2-set_2"/>
    <property type="match status" value="1"/>
</dbReference>
<dbReference type="PROSITE" id="PS50835">
    <property type="entry name" value="IG_LIKE"/>
    <property type="match status" value="1"/>
</dbReference>
<dbReference type="AlphaFoldDB" id="A0AAE1KRB8"/>
<dbReference type="SUPFAM" id="SSF48726">
    <property type="entry name" value="Immunoglobulin"/>
    <property type="match status" value="2"/>
</dbReference>
<evidence type="ECO:0000256" key="5">
    <source>
        <dbReference type="SAM" id="SignalP"/>
    </source>
</evidence>
<organism evidence="7 8">
    <name type="scientific">Petrolisthes cinctipes</name>
    <name type="common">Flat porcelain crab</name>
    <dbReference type="NCBI Taxonomy" id="88211"/>
    <lineage>
        <taxon>Eukaryota</taxon>
        <taxon>Metazoa</taxon>
        <taxon>Ecdysozoa</taxon>
        <taxon>Arthropoda</taxon>
        <taxon>Crustacea</taxon>
        <taxon>Multicrustacea</taxon>
        <taxon>Malacostraca</taxon>
        <taxon>Eumalacostraca</taxon>
        <taxon>Eucarida</taxon>
        <taxon>Decapoda</taxon>
        <taxon>Pleocyemata</taxon>
        <taxon>Anomura</taxon>
        <taxon>Galatheoidea</taxon>
        <taxon>Porcellanidae</taxon>
        <taxon>Petrolisthes</taxon>
    </lineage>
</organism>
<dbReference type="InterPro" id="IPR013783">
    <property type="entry name" value="Ig-like_fold"/>
</dbReference>
<evidence type="ECO:0000256" key="3">
    <source>
        <dbReference type="ARBA" id="ARBA00023157"/>
    </source>
</evidence>
<keyword evidence="2 4" id="KW-0472">Membrane</keyword>
<evidence type="ECO:0000313" key="7">
    <source>
        <dbReference type="EMBL" id="KAK3883116.1"/>
    </source>
</evidence>
<keyword evidence="5" id="KW-0732">Signal</keyword>
<keyword evidence="3" id="KW-1015">Disulfide bond</keyword>
<dbReference type="GO" id="GO:0016020">
    <property type="term" value="C:membrane"/>
    <property type="evidence" value="ECO:0007669"/>
    <property type="project" value="UniProtKB-SubCell"/>
</dbReference>
<gene>
    <name evidence="7" type="ORF">Pcinc_012544</name>
</gene>
<feature type="chain" id="PRO_5041986776" description="Ig-like domain-containing protein" evidence="5">
    <location>
        <begin position="20"/>
        <end position="284"/>
    </location>
</feature>
<evidence type="ECO:0000256" key="1">
    <source>
        <dbReference type="ARBA" id="ARBA00004167"/>
    </source>
</evidence>
<dbReference type="Proteomes" id="UP001286313">
    <property type="component" value="Unassembled WGS sequence"/>
</dbReference>
<dbReference type="PANTHER" id="PTHR21261">
    <property type="entry name" value="BEAT PROTEIN"/>
    <property type="match status" value="1"/>
</dbReference>
<proteinExistence type="predicted"/>
<dbReference type="SMART" id="SM00409">
    <property type="entry name" value="IG"/>
    <property type="match status" value="2"/>
</dbReference>
<dbReference type="PANTHER" id="PTHR21261:SF15">
    <property type="entry name" value="BEATEN PATH IIIA, ISOFORM D-RELATED"/>
    <property type="match status" value="1"/>
</dbReference>
<comment type="caution">
    <text evidence="7">The sequence shown here is derived from an EMBL/GenBank/DDBJ whole genome shotgun (WGS) entry which is preliminary data.</text>
</comment>
<keyword evidence="8" id="KW-1185">Reference proteome</keyword>
<reference evidence="7" key="1">
    <citation type="submission" date="2023-10" db="EMBL/GenBank/DDBJ databases">
        <title>Genome assemblies of two species of porcelain crab, Petrolisthes cinctipes and Petrolisthes manimaculis (Anomura: Porcellanidae).</title>
        <authorList>
            <person name="Angst P."/>
        </authorList>
    </citation>
    <scope>NUCLEOTIDE SEQUENCE</scope>
    <source>
        <strain evidence="7">PB745_01</strain>
        <tissue evidence="7">Gill</tissue>
    </source>
</reference>
<evidence type="ECO:0000256" key="2">
    <source>
        <dbReference type="ARBA" id="ARBA00023136"/>
    </source>
</evidence>
<sequence length="284" mass="32261">MAQFITITLLQMILGVTQGIRITKLEVPKALAEGDSGILECVWNDEGDHVYSLKWYQGINEFYRWTPLETPEVKTFPTRHFSVDKRVSERGRILVHNVTLAAAGNYRCEVSGEAPTFKTSFSTAHIRVIHLPDGMPEITSKTRQPYRVNEVVSLTCISHGGRPPPTLTFYINQQRAQGQWNGEEVLVNRSTRQQTTLKHFKFLLRPSLAQDGMLIVKCVASYPDLYYESSERYFNVEIPRYLQSPPGSQEYVYNAAEERSSGRSVVMLMVVVVVTTSVVGLRQR</sequence>
<dbReference type="Gene3D" id="2.60.40.10">
    <property type="entry name" value="Immunoglobulins"/>
    <property type="match status" value="2"/>
</dbReference>
<accession>A0AAE1KRB8</accession>
<evidence type="ECO:0000313" key="8">
    <source>
        <dbReference type="Proteomes" id="UP001286313"/>
    </source>
</evidence>